<evidence type="ECO:0000313" key="2">
    <source>
        <dbReference type="EMBL" id="GAJ19071.1"/>
    </source>
</evidence>
<dbReference type="InterPro" id="IPR018765">
    <property type="entry name" value="DUF2341"/>
</dbReference>
<gene>
    <name evidence="2" type="ORF">S12H4_58390</name>
</gene>
<feature type="non-terminal residue" evidence="2">
    <location>
        <position position="184"/>
    </location>
</feature>
<reference evidence="2" key="1">
    <citation type="journal article" date="2014" name="Front. Microbiol.">
        <title>High frequency of phylogenetically diverse reductive dehalogenase-homologous genes in deep subseafloor sedimentary metagenomes.</title>
        <authorList>
            <person name="Kawai M."/>
            <person name="Futagami T."/>
            <person name="Toyoda A."/>
            <person name="Takaki Y."/>
            <person name="Nishi S."/>
            <person name="Hori S."/>
            <person name="Arai W."/>
            <person name="Tsubouchi T."/>
            <person name="Morono Y."/>
            <person name="Uchiyama I."/>
            <person name="Ito T."/>
            <person name="Fujiyama A."/>
            <person name="Inagaki F."/>
            <person name="Takami H."/>
        </authorList>
    </citation>
    <scope>NUCLEOTIDE SEQUENCE</scope>
    <source>
        <strain evidence="2">Expedition CK06-06</strain>
    </source>
</reference>
<dbReference type="EMBL" id="BARW01037913">
    <property type="protein sequence ID" value="GAJ19071.1"/>
    <property type="molecule type" value="Genomic_DNA"/>
</dbReference>
<dbReference type="Pfam" id="PF10102">
    <property type="entry name" value="DUF2341"/>
    <property type="match status" value="1"/>
</dbReference>
<protein>
    <recommendedName>
        <fullName evidence="1">DUF2341 domain-containing protein</fullName>
    </recommendedName>
</protein>
<feature type="non-terminal residue" evidence="2">
    <location>
        <position position="1"/>
    </location>
</feature>
<dbReference type="AlphaFoldDB" id="X1VQN4"/>
<evidence type="ECO:0000259" key="1">
    <source>
        <dbReference type="Pfam" id="PF10102"/>
    </source>
</evidence>
<sequence>DTDWQYRRVITIDPSKVSSDQTDFPVVIDLTDSGLTSKAQADGDDFVFTDEGNVKLDHEIELYDNTTGHLIAWINVPYLSSTIETILYMYYGNPVASNQENPMTVWDTSYKLVLHLSETHECRMWGMIAESLPHDVVLDHLIYDTSSLKVLGGSNDDGWGLVYYNSSEPHVLRGPLPAVGLKVA</sequence>
<comment type="caution">
    <text evidence="2">The sequence shown here is derived from an EMBL/GenBank/DDBJ whole genome shotgun (WGS) entry which is preliminary data.</text>
</comment>
<feature type="domain" description="DUF2341" evidence="1">
    <location>
        <begin position="42"/>
        <end position="106"/>
    </location>
</feature>
<name>X1VQN4_9ZZZZ</name>
<organism evidence="2">
    <name type="scientific">marine sediment metagenome</name>
    <dbReference type="NCBI Taxonomy" id="412755"/>
    <lineage>
        <taxon>unclassified sequences</taxon>
        <taxon>metagenomes</taxon>
        <taxon>ecological metagenomes</taxon>
    </lineage>
</organism>
<accession>X1VQN4</accession>
<proteinExistence type="predicted"/>